<evidence type="ECO:0000313" key="3">
    <source>
        <dbReference type="Proteomes" id="UP001177003"/>
    </source>
</evidence>
<evidence type="ECO:0000256" key="1">
    <source>
        <dbReference type="SAM" id="MobiDB-lite"/>
    </source>
</evidence>
<feature type="region of interest" description="Disordered" evidence="1">
    <location>
        <begin position="30"/>
        <end position="49"/>
    </location>
</feature>
<sequence length="541" mass="62091">MNASLSEDDLHIILRMQKWITKPYVVESSASEEEDYEDDGEQNGSTPPLMQTIEPLIQLVISPRSASPSPQPENVPPMPTPIQNVTVYQGESNSNFETTTLSQLSLHVNITRSLGERVTIVEKDVTDMKRFMVLGDDDDDMIIDDTPPNSLETNDYEGFLEIGFMPQADVSVVPLNVVYPESYFEGEIPHGTNSDIGYDNDQLNPRKRKASLSGEPMTLKLKALLLLGVREITIENNATIRERKEVGKGERLFAKLAQALASADVQSINNQVKKIQIFNNGMGKKNRVLELNDRINRKKFGDVLTRRTNPDPIIRVRYTKPRNKYLKLHLVRKNTEYEYTEVVFARELVKFGYNDWIQIQEIINKHKGSHAQEVTLAIQQLLNKVKKLNRVPSLGPSRPSTPGRPCAPRQSNNTKFLLLYGTRYINNKLPTGVEPIQYMFIRELEHSIFYLDGQNYMCFQYTDELPAAPTKHLFHLRMEGLSHFEHEREHCVLISLEISKRLEELKNDDFEWVKHEILKKPISSTKVLMTLKKNISFDIIR</sequence>
<dbReference type="EMBL" id="OX465085">
    <property type="protein sequence ID" value="CAI9300651.1"/>
    <property type="molecule type" value="Genomic_DNA"/>
</dbReference>
<dbReference type="Proteomes" id="UP001177003">
    <property type="component" value="Chromosome 9"/>
</dbReference>
<keyword evidence="3" id="KW-1185">Reference proteome</keyword>
<protein>
    <submittedName>
        <fullName evidence="2">Uncharacterized protein</fullName>
    </submittedName>
</protein>
<accession>A0AA35ZXJ0</accession>
<dbReference type="AlphaFoldDB" id="A0AA35ZXJ0"/>
<organism evidence="2 3">
    <name type="scientific">Lactuca saligna</name>
    <name type="common">Willowleaf lettuce</name>
    <dbReference type="NCBI Taxonomy" id="75948"/>
    <lineage>
        <taxon>Eukaryota</taxon>
        <taxon>Viridiplantae</taxon>
        <taxon>Streptophyta</taxon>
        <taxon>Embryophyta</taxon>
        <taxon>Tracheophyta</taxon>
        <taxon>Spermatophyta</taxon>
        <taxon>Magnoliopsida</taxon>
        <taxon>eudicotyledons</taxon>
        <taxon>Gunneridae</taxon>
        <taxon>Pentapetalae</taxon>
        <taxon>asterids</taxon>
        <taxon>campanulids</taxon>
        <taxon>Asterales</taxon>
        <taxon>Asteraceae</taxon>
        <taxon>Cichorioideae</taxon>
        <taxon>Cichorieae</taxon>
        <taxon>Lactucinae</taxon>
        <taxon>Lactuca</taxon>
    </lineage>
</organism>
<gene>
    <name evidence="2" type="ORF">LSALG_LOCUS39274</name>
</gene>
<reference evidence="2" key="1">
    <citation type="submission" date="2023-04" db="EMBL/GenBank/DDBJ databases">
        <authorList>
            <person name="Vijverberg K."/>
            <person name="Xiong W."/>
            <person name="Schranz E."/>
        </authorList>
    </citation>
    <scope>NUCLEOTIDE SEQUENCE</scope>
</reference>
<feature type="compositionally biased region" description="Acidic residues" evidence="1">
    <location>
        <begin position="30"/>
        <end position="41"/>
    </location>
</feature>
<proteinExistence type="predicted"/>
<evidence type="ECO:0000313" key="2">
    <source>
        <dbReference type="EMBL" id="CAI9300651.1"/>
    </source>
</evidence>
<name>A0AA35ZXJ0_LACSI</name>